<protein>
    <recommendedName>
        <fullName evidence="13">Polypeptide N-acetylgalactosaminyltransferase</fullName>
        <ecNumber evidence="13">2.4.1.-</ecNumber>
    </recommendedName>
    <alternativeName>
        <fullName evidence="13">Protein-UDP acetylgalactosaminyltransferase</fullName>
    </alternativeName>
</protein>
<feature type="domain" description="Ricin B lectin" evidence="14">
    <location>
        <begin position="500"/>
        <end position="624"/>
    </location>
</feature>
<keyword evidence="10 13" id="KW-1015">Disulfide bond</keyword>
<dbReference type="AlphaFoldDB" id="A0A813QG03"/>
<keyword evidence="12 13" id="KW-0464">Manganese</keyword>
<dbReference type="InterPro" id="IPR001173">
    <property type="entry name" value="Glyco_trans_2-like"/>
</dbReference>
<dbReference type="Pfam" id="PF00535">
    <property type="entry name" value="Glycos_transf_2"/>
    <property type="match status" value="1"/>
</dbReference>
<dbReference type="PANTHER" id="PTHR11675:SF131">
    <property type="entry name" value="POLYPEPTIDE N-ACETYLGALACTOSAMINYLTRANSFERASE 9-RELATED"/>
    <property type="match status" value="1"/>
</dbReference>
<evidence type="ECO:0000256" key="1">
    <source>
        <dbReference type="ARBA" id="ARBA00001936"/>
    </source>
</evidence>
<dbReference type="Gene3D" id="3.90.550.10">
    <property type="entry name" value="Spore Coat Polysaccharide Biosynthesis Protein SpsA, Chain A"/>
    <property type="match status" value="1"/>
</dbReference>
<keyword evidence="8 13" id="KW-0333">Golgi apparatus</keyword>
<evidence type="ECO:0000256" key="2">
    <source>
        <dbReference type="ARBA" id="ARBA00004323"/>
    </source>
</evidence>
<dbReference type="Pfam" id="PF00652">
    <property type="entry name" value="Ricin_B_lectin"/>
    <property type="match status" value="1"/>
</dbReference>
<evidence type="ECO:0000256" key="9">
    <source>
        <dbReference type="ARBA" id="ARBA00023136"/>
    </source>
</evidence>
<dbReference type="SMART" id="SM00458">
    <property type="entry name" value="RICIN"/>
    <property type="match status" value="1"/>
</dbReference>
<comment type="caution">
    <text evidence="15">The sequence shown here is derived from an EMBL/GenBank/DDBJ whole genome shotgun (WGS) entry which is preliminary data.</text>
</comment>
<keyword evidence="13" id="KW-0328">Glycosyltransferase</keyword>
<keyword evidence="5 13" id="KW-0430">Lectin</keyword>
<keyword evidence="11" id="KW-0325">Glycoprotein</keyword>
<keyword evidence="4 13" id="KW-0812">Transmembrane</keyword>
<comment type="cofactor">
    <cofactor evidence="1 13">
        <name>Mn(2+)</name>
        <dbReference type="ChEBI" id="CHEBI:29035"/>
    </cofactor>
</comment>
<evidence type="ECO:0000259" key="14">
    <source>
        <dbReference type="SMART" id="SM00458"/>
    </source>
</evidence>
<dbReference type="SUPFAM" id="SSF53448">
    <property type="entry name" value="Nucleotide-diphospho-sugar transferases"/>
    <property type="match status" value="1"/>
</dbReference>
<dbReference type="GO" id="GO:0004653">
    <property type="term" value="F:polypeptide N-acetylgalactosaminyltransferase activity"/>
    <property type="evidence" value="ECO:0007669"/>
    <property type="project" value="TreeGrafter"/>
</dbReference>
<keyword evidence="7 13" id="KW-1133">Transmembrane helix</keyword>
<comment type="similarity">
    <text evidence="3 13">Belongs to the glycosyltransferase 2 family. GalNAc-T subfamily.</text>
</comment>
<accession>A0A813QG03</accession>
<dbReference type="UniPathway" id="UPA00378"/>
<dbReference type="GO" id="GO:0030246">
    <property type="term" value="F:carbohydrate binding"/>
    <property type="evidence" value="ECO:0007669"/>
    <property type="project" value="UniProtKB-KW"/>
</dbReference>
<evidence type="ECO:0000256" key="5">
    <source>
        <dbReference type="ARBA" id="ARBA00022734"/>
    </source>
</evidence>
<dbReference type="GO" id="GO:0000139">
    <property type="term" value="C:Golgi membrane"/>
    <property type="evidence" value="ECO:0007669"/>
    <property type="project" value="UniProtKB-SubCell"/>
</dbReference>
<evidence type="ECO:0000313" key="15">
    <source>
        <dbReference type="EMBL" id="CAF0766891.1"/>
    </source>
</evidence>
<organism evidence="15 16">
    <name type="scientific">Adineta steineri</name>
    <dbReference type="NCBI Taxonomy" id="433720"/>
    <lineage>
        <taxon>Eukaryota</taxon>
        <taxon>Metazoa</taxon>
        <taxon>Spiralia</taxon>
        <taxon>Gnathifera</taxon>
        <taxon>Rotifera</taxon>
        <taxon>Eurotatoria</taxon>
        <taxon>Bdelloidea</taxon>
        <taxon>Adinetida</taxon>
        <taxon>Adinetidae</taxon>
        <taxon>Adineta</taxon>
    </lineage>
</organism>
<evidence type="ECO:0000256" key="4">
    <source>
        <dbReference type="ARBA" id="ARBA00022692"/>
    </source>
</evidence>
<dbReference type="InterPro" id="IPR035992">
    <property type="entry name" value="Ricin_B-like_lectins"/>
</dbReference>
<evidence type="ECO:0000256" key="3">
    <source>
        <dbReference type="ARBA" id="ARBA00005680"/>
    </source>
</evidence>
<dbReference type="CDD" id="cd02510">
    <property type="entry name" value="pp-GalNAc-T"/>
    <property type="match status" value="1"/>
</dbReference>
<dbReference type="EC" id="2.4.1.-" evidence="13"/>
<dbReference type="EMBL" id="CAJNOG010000018">
    <property type="protein sequence ID" value="CAF0766891.1"/>
    <property type="molecule type" value="Genomic_DNA"/>
</dbReference>
<evidence type="ECO:0000313" key="16">
    <source>
        <dbReference type="Proteomes" id="UP000663845"/>
    </source>
</evidence>
<gene>
    <name evidence="15" type="ORF">JYZ213_LOCUS3389</name>
</gene>
<dbReference type="GO" id="GO:0006493">
    <property type="term" value="P:protein O-linked glycosylation"/>
    <property type="evidence" value="ECO:0007669"/>
    <property type="project" value="TreeGrafter"/>
</dbReference>
<dbReference type="InterPro" id="IPR045885">
    <property type="entry name" value="GalNAc-T"/>
</dbReference>
<feature type="transmembrane region" description="Helical" evidence="13">
    <location>
        <begin position="7"/>
        <end position="28"/>
    </location>
</feature>
<evidence type="ECO:0000256" key="7">
    <source>
        <dbReference type="ARBA" id="ARBA00022989"/>
    </source>
</evidence>
<dbReference type="FunFam" id="3.90.550.10:FF:000053">
    <property type="entry name" value="Polypeptide N-acetylgalactosaminyltransferase"/>
    <property type="match status" value="1"/>
</dbReference>
<dbReference type="InterPro" id="IPR029044">
    <property type="entry name" value="Nucleotide-diphossugar_trans"/>
</dbReference>
<dbReference type="PROSITE" id="PS50231">
    <property type="entry name" value="RICIN_B_LECTIN"/>
    <property type="match status" value="1"/>
</dbReference>
<evidence type="ECO:0000256" key="6">
    <source>
        <dbReference type="ARBA" id="ARBA00022968"/>
    </source>
</evidence>
<dbReference type="CDD" id="cd23462">
    <property type="entry name" value="beta-trefoil_Ricin_Pgant9-like"/>
    <property type="match status" value="1"/>
</dbReference>
<evidence type="ECO:0000256" key="8">
    <source>
        <dbReference type="ARBA" id="ARBA00023034"/>
    </source>
</evidence>
<dbReference type="SUPFAM" id="SSF50370">
    <property type="entry name" value="Ricin B-like lectins"/>
    <property type="match status" value="1"/>
</dbReference>
<comment type="subcellular location">
    <subcellularLocation>
        <location evidence="2 13">Golgi apparatus membrane</location>
        <topology evidence="2 13">Single-pass type II membrane protein</topology>
    </subcellularLocation>
</comment>
<dbReference type="Proteomes" id="UP000663845">
    <property type="component" value="Unassembled WGS sequence"/>
</dbReference>
<dbReference type="InterPro" id="IPR000772">
    <property type="entry name" value="Ricin_B_lectin"/>
</dbReference>
<evidence type="ECO:0000256" key="12">
    <source>
        <dbReference type="ARBA" id="ARBA00023211"/>
    </source>
</evidence>
<keyword evidence="9 13" id="KW-0472">Membrane</keyword>
<dbReference type="PANTHER" id="PTHR11675">
    <property type="entry name" value="N-ACETYLGALACTOSAMINYLTRANSFERASE"/>
    <property type="match status" value="1"/>
</dbReference>
<keyword evidence="13" id="KW-0808">Transferase</keyword>
<keyword evidence="6" id="KW-0735">Signal-anchor</keyword>
<comment type="pathway">
    <text evidence="13">Protein modification; protein glycosylation.</text>
</comment>
<sequence length="633" mass="72975">MAPRRRGLLKYIILIPIVWFLVVLTFSIRTESPISPHSHNDVHGHIVKRTATEESFIDRLGPARALVNRIRNALQFQLEQHADHDHPVEERLKAREQVDEMKAQVQVIAPEVNHDVKNPNKTGPGEMGSAVRIDKNALSEEDKEKFNIGWKNNAFNQYASDMISVRRSLADVRDAECKVVKFHPNLPDTSVIIIFHNEARSVLLRTIWSVLDRSPRHLLKEVIVVDDFSDKGDTYKTLEEDIKPMKIVRVLRTKKREGLIRARLVGAYDANGTVLVFLDSHCECAEGWLEPLLDPIARNPKVSTIPIIEIIDDSTFEFRSTAIRNIQVGGFDWNLIYNWHNTPEREMKRRRNRTDPIRSPTMAGGLFAINRAWFEELGMYDPGMDIWGGENLELSFKLWQCGGELVCAPCSHVGHVFRKRSPYSWPTAVNVIKKNTVRLAEVWLDDYKKYFYERINFDLGDYGDVSDRIKIRERLQCKPFKWFLDNIFPEQYIPGESLYYGEIRNQGKIKVCIDSQSSSDDAGKAVIGFPCHGQGGNQFFLLTKMFEIRKEDKCFDFGSGKLRQEGEIRSMGCHSMKGNQMWSYENKMLRHSSGNCIELSSTSDRDIYMAPCNASNTHQQWYWKKRELNSTST</sequence>
<reference evidence="15" key="1">
    <citation type="submission" date="2021-02" db="EMBL/GenBank/DDBJ databases">
        <authorList>
            <person name="Nowell W R."/>
        </authorList>
    </citation>
    <scope>NUCLEOTIDE SEQUENCE</scope>
</reference>
<name>A0A813QG03_9BILA</name>
<evidence type="ECO:0000256" key="13">
    <source>
        <dbReference type="RuleBase" id="RU361242"/>
    </source>
</evidence>
<dbReference type="Gene3D" id="2.80.10.50">
    <property type="match status" value="1"/>
</dbReference>
<evidence type="ECO:0000256" key="11">
    <source>
        <dbReference type="ARBA" id="ARBA00023180"/>
    </source>
</evidence>
<proteinExistence type="inferred from homology"/>
<evidence type="ECO:0000256" key="10">
    <source>
        <dbReference type="ARBA" id="ARBA00023157"/>
    </source>
</evidence>